<feature type="transmembrane region" description="Helical" evidence="1">
    <location>
        <begin position="127"/>
        <end position="153"/>
    </location>
</feature>
<feature type="transmembrane region" description="Helical" evidence="1">
    <location>
        <begin position="63"/>
        <end position="82"/>
    </location>
</feature>
<feature type="transmembrane region" description="Helical" evidence="1">
    <location>
        <begin position="23"/>
        <end position="51"/>
    </location>
</feature>
<name>A0A0D5ZJ26_9BACT</name>
<evidence type="ECO:0000256" key="1">
    <source>
        <dbReference type="SAM" id="Phobius"/>
    </source>
</evidence>
<sequence>MEINTNNYTVETLTKEQAKSKQLFYSTILVSFGLGIVAILSLSLLFFQLLANNAASFGRSFQMIFYISLFVFVIVNIAGMWLKKFGAIALTIYYPFAILSAAVIAAGAVALYGLSEGKNGVYSINKGVINILLILFAPAILIFIFGLIGYFNLFDIRKISILVGVLLVGLIISMIVSFFVLNSTLERIIGIVGTIVISGITAVTWFTIRKEADMIQFESNKEIYTKGLYYGIVLYFNYWQIVIFLLRIFTNVGDRR</sequence>
<feature type="transmembrane region" description="Helical" evidence="1">
    <location>
        <begin position="188"/>
        <end position="208"/>
    </location>
</feature>
<dbReference type="AlphaFoldDB" id="A0A0D5ZJ26"/>
<feature type="transmembrane region" description="Helical" evidence="1">
    <location>
        <begin position="228"/>
        <end position="249"/>
    </location>
</feature>
<reference evidence="2 3" key="1">
    <citation type="journal article" date="2015" name="Genome Announc.">
        <title>Complete Genome Sequence of Mycoplasma meleagridis, a Possible Emerging Pathogen in Chickens.</title>
        <authorList>
            <person name="Abolnik C."/>
        </authorList>
    </citation>
    <scope>NUCLEOTIDE SEQUENCE [LARGE SCALE GENOMIC DNA]</scope>
    <source>
        <strain evidence="2 3">B2096 8B</strain>
    </source>
</reference>
<protein>
    <recommendedName>
        <fullName evidence="4">Inhibitor of apoptosis-promoting Bax1</fullName>
    </recommendedName>
</protein>
<feature type="transmembrane region" description="Helical" evidence="1">
    <location>
        <begin position="159"/>
        <end position="181"/>
    </location>
</feature>
<accession>A0A0D5ZJ26</accession>
<evidence type="ECO:0008006" key="4">
    <source>
        <dbReference type="Google" id="ProtNLM"/>
    </source>
</evidence>
<gene>
    <name evidence="2" type="ORF">VO56_01465</name>
</gene>
<evidence type="ECO:0000313" key="2">
    <source>
        <dbReference type="EMBL" id="AKA49923.1"/>
    </source>
</evidence>
<dbReference type="Proteomes" id="UP000032722">
    <property type="component" value="Chromosome"/>
</dbReference>
<keyword evidence="1" id="KW-0812">Transmembrane</keyword>
<dbReference type="HOGENOM" id="CLU_1085113_0_0_14"/>
<evidence type="ECO:0000313" key="3">
    <source>
        <dbReference type="Proteomes" id="UP000032722"/>
    </source>
</evidence>
<dbReference type="EMBL" id="CP011021">
    <property type="protein sequence ID" value="AKA49923.1"/>
    <property type="molecule type" value="Genomic_DNA"/>
</dbReference>
<dbReference type="PATRIC" id="fig|29556.3.peg.297"/>
<dbReference type="NCBIfam" id="NF045951">
    <property type="entry name" value="MAG0110_fam"/>
    <property type="match status" value="1"/>
</dbReference>
<organism evidence="3">
    <name type="scientific">Mycoplasmopsis gallinacea</name>
    <dbReference type="NCBI Taxonomy" id="29556"/>
    <lineage>
        <taxon>Bacteria</taxon>
        <taxon>Bacillati</taxon>
        <taxon>Mycoplasmatota</taxon>
        <taxon>Mycoplasmoidales</taxon>
        <taxon>Metamycoplasmataceae</taxon>
        <taxon>Mycoplasmopsis</taxon>
    </lineage>
</organism>
<feature type="transmembrane region" description="Helical" evidence="1">
    <location>
        <begin position="94"/>
        <end position="115"/>
    </location>
</feature>
<keyword evidence="1" id="KW-1133">Transmembrane helix</keyword>
<dbReference type="KEGG" id="mgb:VO56_01465"/>
<proteinExistence type="predicted"/>
<keyword evidence="1" id="KW-0472">Membrane</keyword>